<keyword evidence="6" id="KW-1015">Disulfide bond</keyword>
<dbReference type="InterPro" id="IPR013783">
    <property type="entry name" value="Ig-like_fold"/>
</dbReference>
<dbReference type="Pfam" id="PF13927">
    <property type="entry name" value="Ig_3"/>
    <property type="match status" value="1"/>
</dbReference>
<dbReference type="SUPFAM" id="SSF48726">
    <property type="entry name" value="Immunoglobulin"/>
    <property type="match status" value="1"/>
</dbReference>
<dbReference type="InterPro" id="IPR003599">
    <property type="entry name" value="Ig_sub"/>
</dbReference>
<dbReference type="FunFam" id="2.60.40.10:FF:000328">
    <property type="entry name" value="CLUMA_CG000981, isoform A"/>
    <property type="match status" value="1"/>
</dbReference>
<feature type="domain" description="Ig-like" evidence="9">
    <location>
        <begin position="44"/>
        <end position="130"/>
    </location>
</feature>
<dbReference type="OrthoDB" id="10012075at2759"/>
<dbReference type="GO" id="GO:0005886">
    <property type="term" value="C:plasma membrane"/>
    <property type="evidence" value="ECO:0007669"/>
    <property type="project" value="UniProtKB-SubCell"/>
</dbReference>
<evidence type="ECO:0000256" key="8">
    <source>
        <dbReference type="ARBA" id="ARBA00023319"/>
    </source>
</evidence>
<gene>
    <name evidence="10" type="ORF">TNCT_648381</name>
</gene>
<dbReference type="Proteomes" id="UP000887116">
    <property type="component" value="Unassembled WGS sequence"/>
</dbReference>
<dbReference type="InterPro" id="IPR003598">
    <property type="entry name" value="Ig_sub2"/>
</dbReference>
<keyword evidence="5" id="KW-0472">Membrane</keyword>
<evidence type="ECO:0000256" key="6">
    <source>
        <dbReference type="ARBA" id="ARBA00023157"/>
    </source>
</evidence>
<evidence type="ECO:0000256" key="5">
    <source>
        <dbReference type="ARBA" id="ARBA00023136"/>
    </source>
</evidence>
<dbReference type="InterPro" id="IPR007110">
    <property type="entry name" value="Ig-like_dom"/>
</dbReference>
<keyword evidence="8" id="KW-0393">Immunoglobulin domain</keyword>
<dbReference type="PANTHER" id="PTHR12231:SF253">
    <property type="entry name" value="DPR-INTERACTING PROTEIN ETA, ISOFORM B-RELATED"/>
    <property type="match status" value="1"/>
</dbReference>
<reference evidence="10" key="1">
    <citation type="submission" date="2020-07" db="EMBL/GenBank/DDBJ databases">
        <title>Multicomponent nature underlies the extraordinary mechanical properties of spider dragline silk.</title>
        <authorList>
            <person name="Kono N."/>
            <person name="Nakamura H."/>
            <person name="Mori M."/>
            <person name="Yoshida Y."/>
            <person name="Ohtoshi R."/>
            <person name="Malay A.D."/>
            <person name="Moran D.A.P."/>
            <person name="Tomita M."/>
            <person name="Numata K."/>
            <person name="Arakawa K."/>
        </authorList>
    </citation>
    <scope>NUCLEOTIDE SEQUENCE</scope>
</reference>
<dbReference type="PANTHER" id="PTHR12231">
    <property type="entry name" value="CTX-RELATED TYPE I TRANSMEMBRANE PROTEIN"/>
    <property type="match status" value="1"/>
</dbReference>
<evidence type="ECO:0000313" key="10">
    <source>
        <dbReference type="EMBL" id="GFQ77969.1"/>
    </source>
</evidence>
<keyword evidence="4" id="KW-0677">Repeat</keyword>
<evidence type="ECO:0000256" key="4">
    <source>
        <dbReference type="ARBA" id="ARBA00022737"/>
    </source>
</evidence>
<evidence type="ECO:0000313" key="11">
    <source>
        <dbReference type="Proteomes" id="UP000887116"/>
    </source>
</evidence>
<evidence type="ECO:0000256" key="1">
    <source>
        <dbReference type="ARBA" id="ARBA00004236"/>
    </source>
</evidence>
<accession>A0A8X6FG52</accession>
<keyword evidence="3" id="KW-0732">Signal</keyword>
<dbReference type="SMART" id="SM00408">
    <property type="entry name" value="IGc2"/>
    <property type="match status" value="1"/>
</dbReference>
<dbReference type="EMBL" id="BMAO01021865">
    <property type="protein sequence ID" value="GFQ77969.1"/>
    <property type="molecule type" value="Genomic_DNA"/>
</dbReference>
<evidence type="ECO:0000259" key="9">
    <source>
        <dbReference type="PROSITE" id="PS50835"/>
    </source>
</evidence>
<comment type="subcellular location">
    <subcellularLocation>
        <location evidence="1">Cell membrane</location>
    </subcellularLocation>
</comment>
<keyword evidence="7" id="KW-0325">Glycoprotein</keyword>
<evidence type="ECO:0000256" key="7">
    <source>
        <dbReference type="ARBA" id="ARBA00023180"/>
    </source>
</evidence>
<dbReference type="InterPro" id="IPR051170">
    <property type="entry name" value="Neural/epithelial_adhesion"/>
</dbReference>
<dbReference type="AlphaFoldDB" id="A0A8X6FG52"/>
<dbReference type="Gene3D" id="2.60.40.10">
    <property type="entry name" value="Immunoglobulins"/>
    <property type="match status" value="1"/>
</dbReference>
<dbReference type="GO" id="GO:0043005">
    <property type="term" value="C:neuron projection"/>
    <property type="evidence" value="ECO:0007669"/>
    <property type="project" value="TreeGrafter"/>
</dbReference>
<dbReference type="SMART" id="SM00409">
    <property type="entry name" value="IG"/>
    <property type="match status" value="1"/>
</dbReference>
<organism evidence="10 11">
    <name type="scientific">Trichonephila clavata</name>
    <name type="common">Joro spider</name>
    <name type="synonym">Nephila clavata</name>
    <dbReference type="NCBI Taxonomy" id="2740835"/>
    <lineage>
        <taxon>Eukaryota</taxon>
        <taxon>Metazoa</taxon>
        <taxon>Ecdysozoa</taxon>
        <taxon>Arthropoda</taxon>
        <taxon>Chelicerata</taxon>
        <taxon>Arachnida</taxon>
        <taxon>Araneae</taxon>
        <taxon>Araneomorphae</taxon>
        <taxon>Entelegynae</taxon>
        <taxon>Araneoidea</taxon>
        <taxon>Nephilidae</taxon>
        <taxon>Trichonephila</taxon>
    </lineage>
</organism>
<keyword evidence="11" id="KW-1185">Reference proteome</keyword>
<evidence type="ECO:0000256" key="2">
    <source>
        <dbReference type="ARBA" id="ARBA00022475"/>
    </source>
</evidence>
<dbReference type="InterPro" id="IPR036179">
    <property type="entry name" value="Ig-like_dom_sf"/>
</dbReference>
<dbReference type="PROSITE" id="PS50835">
    <property type="entry name" value="IG_LIKE"/>
    <property type="match status" value="1"/>
</dbReference>
<sequence>MSLGNPQGLLFAEYDTLTQLFSQTFLYIFFLLQTQINLIFSSSSQVCRAWGERSDAREGTNITLSCKVKGYPLPTVTWEREGGQEISESKGRTSQGEDLNIVKVSRLHMGMYVCTATSTFYQGPAYQPVTRNIMLHVLCK</sequence>
<protein>
    <recommendedName>
        <fullName evidence="9">Ig-like domain-containing protein</fullName>
    </recommendedName>
</protein>
<proteinExistence type="predicted"/>
<name>A0A8X6FG52_TRICU</name>
<comment type="caution">
    <text evidence="10">The sequence shown here is derived from an EMBL/GenBank/DDBJ whole genome shotgun (WGS) entry which is preliminary data.</text>
</comment>
<keyword evidence="2" id="KW-1003">Cell membrane</keyword>
<evidence type="ECO:0000256" key="3">
    <source>
        <dbReference type="ARBA" id="ARBA00022729"/>
    </source>
</evidence>